<feature type="transmembrane region" description="Helical" evidence="9">
    <location>
        <begin position="282"/>
        <end position="308"/>
    </location>
</feature>
<dbReference type="GO" id="GO:0009103">
    <property type="term" value="P:lipopolysaccharide biosynthetic process"/>
    <property type="evidence" value="ECO:0007669"/>
    <property type="project" value="TreeGrafter"/>
</dbReference>
<feature type="transmembrane region" description="Helical" evidence="9">
    <location>
        <begin position="190"/>
        <end position="208"/>
    </location>
</feature>
<keyword evidence="7 11" id="KW-0012">Acyltransferase</keyword>
<sequence>MVEQLVKRADPQRVGATRARSAAVPYAPGLDGLRAIAVLGVLAYHLELPWAGGGFLGVEVFFTLSGFLVTQLLVGELRARGRVDAKAFFLARARRLVPALVACVVATVVGYRLLLPGDVAGLRADALASLGYVQNWHLVIADVPYGEAFARPSPMLHIWSLGVEGQLYLIWPLLFVGVLAMVARRRAAAFALLLALSSAVVMALLFDPDSNIRVYYGTDARASGFLVGAALALVYGPEAWSRRLSGPRRTIVDVAGLAALVALLVAFTAASEFDSDLYTHGGFLRTGLLTAVVVVAAARSGIVGAVLGRGPLIWLGRRSYGIYLYHWPIFVLTRPGIDIPAPAWVVDTGRIVATLLVAELSYRLLETPIRRGAIRTMFARARAGTAAALTCGILCTALTACGVVAVTGTPVGAPAPSSVDAQDSEPPVDATDPALAPTPGPETTAPTPTTTPPAGGPVAGPVFVVGDSITLGSAGALQETLGPQTIVDGKVGRQFSTAPDLVASWAARSAGPVVVDLGANGTITARDVDAVIAAAGDRRVVLVGISVPRRWSDANNVTLRDAVARHTAQARFVDWGAYVAEDPGLVGPDSVHPTVRGRTVLATAIRDALTGP</sequence>
<evidence type="ECO:0000256" key="3">
    <source>
        <dbReference type="ARBA" id="ARBA00022679"/>
    </source>
</evidence>
<dbReference type="Proteomes" id="UP000321685">
    <property type="component" value="Unassembled WGS sequence"/>
</dbReference>
<evidence type="ECO:0000313" key="12">
    <source>
        <dbReference type="Proteomes" id="UP000321685"/>
    </source>
</evidence>
<feature type="transmembrane region" description="Helical" evidence="9">
    <location>
        <begin position="50"/>
        <end position="75"/>
    </location>
</feature>
<evidence type="ECO:0000313" key="11">
    <source>
        <dbReference type="EMBL" id="GEL26232.1"/>
    </source>
</evidence>
<keyword evidence="6 9" id="KW-0472">Membrane</keyword>
<accession>A0A511DN60</accession>
<feature type="transmembrane region" description="Helical" evidence="9">
    <location>
        <begin position="250"/>
        <end position="270"/>
    </location>
</feature>
<name>A0A511DN60_9PSEU</name>
<dbReference type="EMBL" id="BJVJ01000080">
    <property type="protein sequence ID" value="GEL26232.1"/>
    <property type="molecule type" value="Genomic_DNA"/>
</dbReference>
<feature type="transmembrane region" description="Helical" evidence="9">
    <location>
        <begin position="96"/>
        <end position="114"/>
    </location>
</feature>
<evidence type="ECO:0000256" key="9">
    <source>
        <dbReference type="SAM" id="Phobius"/>
    </source>
</evidence>
<dbReference type="PANTHER" id="PTHR23028:SF53">
    <property type="entry name" value="ACYL_TRANSF_3 DOMAIN-CONTAINING PROTEIN"/>
    <property type="match status" value="1"/>
</dbReference>
<keyword evidence="12" id="KW-1185">Reference proteome</keyword>
<evidence type="ECO:0000256" key="5">
    <source>
        <dbReference type="ARBA" id="ARBA00022989"/>
    </source>
</evidence>
<dbReference type="GO" id="GO:0016747">
    <property type="term" value="F:acyltransferase activity, transferring groups other than amino-acyl groups"/>
    <property type="evidence" value="ECO:0007669"/>
    <property type="project" value="InterPro"/>
</dbReference>
<gene>
    <name evidence="11" type="ORF">PSU4_51860</name>
</gene>
<keyword evidence="2" id="KW-1003">Cell membrane</keyword>
<dbReference type="SUPFAM" id="SSF52266">
    <property type="entry name" value="SGNH hydrolase"/>
    <property type="match status" value="1"/>
</dbReference>
<evidence type="ECO:0000256" key="4">
    <source>
        <dbReference type="ARBA" id="ARBA00022692"/>
    </source>
</evidence>
<protein>
    <submittedName>
        <fullName evidence="11">Acyltransferase</fullName>
    </submittedName>
</protein>
<comment type="caution">
    <text evidence="11">The sequence shown here is derived from an EMBL/GenBank/DDBJ whole genome shotgun (WGS) entry which is preliminary data.</text>
</comment>
<dbReference type="InterPro" id="IPR036514">
    <property type="entry name" value="SGNH_hydro_sf"/>
</dbReference>
<proteinExistence type="predicted"/>
<keyword evidence="3 11" id="KW-0808">Transferase</keyword>
<dbReference type="Pfam" id="PF01757">
    <property type="entry name" value="Acyl_transf_3"/>
    <property type="match status" value="1"/>
</dbReference>
<dbReference type="PANTHER" id="PTHR23028">
    <property type="entry name" value="ACETYLTRANSFERASE"/>
    <property type="match status" value="1"/>
</dbReference>
<dbReference type="OrthoDB" id="3404679at2"/>
<dbReference type="RefSeq" id="WP_147113842.1">
    <property type="nucleotide sequence ID" value="NZ_BJVJ01000080.1"/>
</dbReference>
<evidence type="ECO:0000259" key="10">
    <source>
        <dbReference type="Pfam" id="PF01757"/>
    </source>
</evidence>
<organism evidence="11 12">
    <name type="scientific">Pseudonocardia sulfidoxydans NBRC 16205</name>
    <dbReference type="NCBI Taxonomy" id="1223511"/>
    <lineage>
        <taxon>Bacteria</taxon>
        <taxon>Bacillati</taxon>
        <taxon>Actinomycetota</taxon>
        <taxon>Actinomycetes</taxon>
        <taxon>Pseudonocardiales</taxon>
        <taxon>Pseudonocardiaceae</taxon>
        <taxon>Pseudonocardia</taxon>
    </lineage>
</organism>
<feature type="compositionally biased region" description="Low complexity" evidence="8">
    <location>
        <begin position="433"/>
        <end position="448"/>
    </location>
</feature>
<keyword evidence="4 9" id="KW-0812">Transmembrane</keyword>
<evidence type="ECO:0000256" key="2">
    <source>
        <dbReference type="ARBA" id="ARBA00022475"/>
    </source>
</evidence>
<reference evidence="11 12" key="1">
    <citation type="submission" date="2019-07" db="EMBL/GenBank/DDBJ databases">
        <title>Whole genome shotgun sequence of Pseudonocardia sulfidoxydans NBRC 16205.</title>
        <authorList>
            <person name="Hosoyama A."/>
            <person name="Uohara A."/>
            <person name="Ohji S."/>
            <person name="Ichikawa N."/>
        </authorList>
    </citation>
    <scope>NUCLEOTIDE SEQUENCE [LARGE SCALE GENOMIC DNA]</scope>
    <source>
        <strain evidence="11 12">NBRC 16205</strain>
    </source>
</reference>
<feature type="transmembrane region" description="Helical" evidence="9">
    <location>
        <begin position="386"/>
        <end position="408"/>
    </location>
</feature>
<feature type="transmembrane region" description="Helical" evidence="9">
    <location>
        <begin position="220"/>
        <end position="238"/>
    </location>
</feature>
<comment type="subcellular location">
    <subcellularLocation>
        <location evidence="1">Cell membrane</location>
        <topology evidence="1">Multi-pass membrane protein</topology>
    </subcellularLocation>
</comment>
<evidence type="ECO:0000256" key="7">
    <source>
        <dbReference type="ARBA" id="ARBA00023315"/>
    </source>
</evidence>
<feature type="region of interest" description="Disordered" evidence="8">
    <location>
        <begin position="415"/>
        <end position="459"/>
    </location>
</feature>
<evidence type="ECO:0000256" key="6">
    <source>
        <dbReference type="ARBA" id="ARBA00023136"/>
    </source>
</evidence>
<keyword evidence="5 9" id="KW-1133">Transmembrane helix</keyword>
<evidence type="ECO:0000256" key="8">
    <source>
        <dbReference type="SAM" id="MobiDB-lite"/>
    </source>
</evidence>
<dbReference type="GO" id="GO:0005886">
    <property type="term" value="C:plasma membrane"/>
    <property type="evidence" value="ECO:0007669"/>
    <property type="project" value="UniProtKB-SubCell"/>
</dbReference>
<feature type="domain" description="Acyltransferase 3" evidence="10">
    <location>
        <begin position="29"/>
        <end position="358"/>
    </location>
</feature>
<dbReference type="InterPro" id="IPR002656">
    <property type="entry name" value="Acyl_transf_3_dom"/>
</dbReference>
<feature type="transmembrane region" description="Helical" evidence="9">
    <location>
        <begin position="21"/>
        <end position="44"/>
    </location>
</feature>
<dbReference type="Gene3D" id="3.40.50.1110">
    <property type="entry name" value="SGNH hydrolase"/>
    <property type="match status" value="1"/>
</dbReference>
<dbReference type="AlphaFoldDB" id="A0A511DN60"/>
<evidence type="ECO:0000256" key="1">
    <source>
        <dbReference type="ARBA" id="ARBA00004651"/>
    </source>
</evidence>
<feature type="transmembrane region" description="Helical" evidence="9">
    <location>
        <begin position="165"/>
        <end position="183"/>
    </location>
</feature>
<dbReference type="InterPro" id="IPR050879">
    <property type="entry name" value="Acyltransferase_3"/>
</dbReference>